<sequence>MTNSTNPTPFSATSSVKVEFITLPISHLLKLDLEPELISIINRGYNKPRFKYGIIDTPRVKSSLLKDFVIDENMMDDVWLCLALSLEPTTNVTGMGNVFDGSKTEVMFDTNDSGSELTKKLIQKYPIGTLNFDTKPTSTSNSTETTKSIITKSAQLLHKILLLTTPSQLEFQVLGTIVLRPYSSIPRNYSLTAYTSFYPGVSTKLFTYITHFAKQQLGAKKLWIDVIEEHDLVGFYEKLGFVLVERTLCKVDPVSKILLGKEWAGLEDEIRANCNFHFVSIFNFNRQLQFQFTRPTNLKKVILKQQPQQLRGIKSKTKKLPKMSTSTTTPEFKREQLESVLKRRFFYAPAFEIYGGVAGLYDYGPPGCALQANVIDAWRKHFVLEEDMLEVDTTMLTPYEVLKTSGHVDKFSDWMCRDLKTGEIFRADHLIEEVLEARLKGDKQARGQATEDPEEQDDKKKKRKKKVKEIKVVKLDDATVKEYETILAKIDGFSGADMAEIIKTHNITNPATGGPLEPPIEFNLMFETAIGPSGQLKGYLRPETAQGQFLNFNKLLDFNNEKMPFASASIGKSFRNEISPRAGLLRVREFLMAEIEHFVDPEDKSHPSFVTVKDIKLTFLPKEVQESGSTKVVETTIGEAVKSGMVDNETLGYFIARIFLFLTKIGVDPKKLRFRQHMANEMAHYAQDCWDAELQTSYGWIECVGCADRSAYDLTVHAARTKERLTVRQALPEPKVVEVLECDIEKKKFGPKFRKNAPKVEQWLLSRTECELEKLAKELETKLHITADIPDVGETEIPGDLVKITKKTKTEHVREFTPNVIEPSFGIGRYFEEPSNSIQG</sequence>
<protein>
    <submittedName>
        <fullName evidence="1">Unnamed protein product</fullName>
    </submittedName>
</protein>
<comment type="caution">
    <text evidence="1">The sequence shown here is derived from an EMBL/GenBank/DDBJ whole genome shotgun (WGS) entry which is preliminary data.</text>
</comment>
<gene>
    <name evidence="1" type="ORF">Amon02_000176900</name>
</gene>
<reference evidence="1" key="1">
    <citation type="submission" date="2023-04" db="EMBL/GenBank/DDBJ databases">
        <title>Ambrosiozyma monospora NBRC 10751.</title>
        <authorList>
            <person name="Ichikawa N."/>
            <person name="Sato H."/>
            <person name="Tonouchi N."/>
        </authorList>
    </citation>
    <scope>NUCLEOTIDE SEQUENCE</scope>
    <source>
        <strain evidence="1">NBRC 10751</strain>
    </source>
</reference>
<dbReference type="EMBL" id="BSXS01000932">
    <property type="protein sequence ID" value="GME74452.1"/>
    <property type="molecule type" value="Genomic_DNA"/>
</dbReference>
<evidence type="ECO:0000313" key="1">
    <source>
        <dbReference type="EMBL" id="GME74452.1"/>
    </source>
</evidence>
<proteinExistence type="predicted"/>
<dbReference type="Proteomes" id="UP001165064">
    <property type="component" value="Unassembled WGS sequence"/>
</dbReference>
<name>A0ACB5SX95_AMBMO</name>
<organism evidence="1 2">
    <name type="scientific">Ambrosiozyma monospora</name>
    <name type="common">Yeast</name>
    <name type="synonym">Endomycopsis monosporus</name>
    <dbReference type="NCBI Taxonomy" id="43982"/>
    <lineage>
        <taxon>Eukaryota</taxon>
        <taxon>Fungi</taxon>
        <taxon>Dikarya</taxon>
        <taxon>Ascomycota</taxon>
        <taxon>Saccharomycotina</taxon>
        <taxon>Pichiomycetes</taxon>
        <taxon>Pichiales</taxon>
        <taxon>Pichiaceae</taxon>
        <taxon>Ambrosiozyma</taxon>
    </lineage>
</organism>
<accession>A0ACB5SX95</accession>
<evidence type="ECO:0000313" key="2">
    <source>
        <dbReference type="Proteomes" id="UP001165064"/>
    </source>
</evidence>
<keyword evidence="2" id="KW-1185">Reference proteome</keyword>